<evidence type="ECO:0000313" key="1">
    <source>
        <dbReference type="EMBL" id="KAF2006542.1"/>
    </source>
</evidence>
<evidence type="ECO:0000313" key="2">
    <source>
        <dbReference type="Proteomes" id="UP000799779"/>
    </source>
</evidence>
<gene>
    <name evidence="1" type="ORF">P154DRAFT_219319</name>
</gene>
<reference evidence="1" key="1">
    <citation type="journal article" date="2020" name="Stud. Mycol.">
        <title>101 Dothideomycetes genomes: a test case for predicting lifestyles and emergence of pathogens.</title>
        <authorList>
            <person name="Haridas S."/>
            <person name="Albert R."/>
            <person name="Binder M."/>
            <person name="Bloem J."/>
            <person name="Labutti K."/>
            <person name="Salamov A."/>
            <person name="Andreopoulos B."/>
            <person name="Baker S."/>
            <person name="Barry K."/>
            <person name="Bills G."/>
            <person name="Bluhm B."/>
            <person name="Cannon C."/>
            <person name="Castanera R."/>
            <person name="Culley D."/>
            <person name="Daum C."/>
            <person name="Ezra D."/>
            <person name="Gonzalez J."/>
            <person name="Henrissat B."/>
            <person name="Kuo A."/>
            <person name="Liang C."/>
            <person name="Lipzen A."/>
            <person name="Lutzoni F."/>
            <person name="Magnuson J."/>
            <person name="Mondo S."/>
            <person name="Nolan M."/>
            <person name="Ohm R."/>
            <person name="Pangilinan J."/>
            <person name="Park H.-J."/>
            <person name="Ramirez L."/>
            <person name="Alfaro M."/>
            <person name="Sun H."/>
            <person name="Tritt A."/>
            <person name="Yoshinaga Y."/>
            <person name="Zwiers L.-H."/>
            <person name="Turgeon B."/>
            <person name="Goodwin S."/>
            <person name="Spatafora J."/>
            <person name="Crous P."/>
            <person name="Grigoriev I."/>
        </authorList>
    </citation>
    <scope>NUCLEOTIDE SEQUENCE</scope>
    <source>
        <strain evidence="1">CBS 123094</strain>
    </source>
</reference>
<proteinExistence type="predicted"/>
<dbReference type="Proteomes" id="UP000799779">
    <property type="component" value="Unassembled WGS sequence"/>
</dbReference>
<protein>
    <submittedName>
        <fullName evidence="1">Uncharacterized protein</fullName>
    </submittedName>
</protein>
<accession>A0A6A5WXW9</accession>
<name>A0A6A5WXW9_9PLEO</name>
<dbReference type="EMBL" id="ML977559">
    <property type="protein sequence ID" value="KAF2006542.1"/>
    <property type="molecule type" value="Genomic_DNA"/>
</dbReference>
<dbReference type="AlphaFoldDB" id="A0A6A5WXW9"/>
<sequence>MHPSSLQRSFSSHILREPLTWKPHIEEIRQKATKTIYALSNLRNSKWGASLIELRKIYEGTAVPQIMYTCLIWTNKNGKKHTYTKKALEILQSIQARAARIIYGAFKATLRAALDIKAFLLPIEQQIWKHNADTITQLLSSRPIANTAPSRESTLR</sequence>
<dbReference type="OrthoDB" id="3261222at2759"/>
<organism evidence="1 2">
    <name type="scientific">Amniculicola lignicola CBS 123094</name>
    <dbReference type="NCBI Taxonomy" id="1392246"/>
    <lineage>
        <taxon>Eukaryota</taxon>
        <taxon>Fungi</taxon>
        <taxon>Dikarya</taxon>
        <taxon>Ascomycota</taxon>
        <taxon>Pezizomycotina</taxon>
        <taxon>Dothideomycetes</taxon>
        <taxon>Pleosporomycetidae</taxon>
        <taxon>Pleosporales</taxon>
        <taxon>Amniculicolaceae</taxon>
        <taxon>Amniculicola</taxon>
    </lineage>
</organism>
<keyword evidence="2" id="KW-1185">Reference proteome</keyword>